<accession>A0A7W8ZA44</accession>
<feature type="chain" id="PRO_5031046125" description="Secreted protein" evidence="1">
    <location>
        <begin position="28"/>
        <end position="161"/>
    </location>
</feature>
<feature type="signal peptide" evidence="1">
    <location>
        <begin position="1"/>
        <end position="27"/>
    </location>
</feature>
<dbReference type="AlphaFoldDB" id="A0A7W8ZA44"/>
<evidence type="ECO:0000313" key="2">
    <source>
        <dbReference type="EMBL" id="MBB5630229.1"/>
    </source>
</evidence>
<proteinExistence type="predicted"/>
<organism evidence="2 3">
    <name type="scientific">Sphaerisporangium krabiense</name>
    <dbReference type="NCBI Taxonomy" id="763782"/>
    <lineage>
        <taxon>Bacteria</taxon>
        <taxon>Bacillati</taxon>
        <taxon>Actinomycetota</taxon>
        <taxon>Actinomycetes</taxon>
        <taxon>Streptosporangiales</taxon>
        <taxon>Streptosporangiaceae</taxon>
        <taxon>Sphaerisporangium</taxon>
    </lineage>
</organism>
<evidence type="ECO:0000313" key="3">
    <source>
        <dbReference type="Proteomes" id="UP000588112"/>
    </source>
</evidence>
<dbReference type="RefSeq" id="WP_184616724.1">
    <property type="nucleotide sequence ID" value="NZ_BOOS01000022.1"/>
</dbReference>
<evidence type="ECO:0000256" key="1">
    <source>
        <dbReference type="SAM" id="SignalP"/>
    </source>
</evidence>
<keyword evidence="3" id="KW-1185">Reference proteome</keyword>
<name>A0A7W8ZA44_9ACTN</name>
<protein>
    <recommendedName>
        <fullName evidence="4">Secreted protein</fullName>
    </recommendedName>
</protein>
<keyword evidence="1" id="KW-0732">Signal</keyword>
<comment type="caution">
    <text evidence="2">The sequence shown here is derived from an EMBL/GenBank/DDBJ whole genome shotgun (WGS) entry which is preliminary data.</text>
</comment>
<reference evidence="2 3" key="1">
    <citation type="submission" date="2020-08" db="EMBL/GenBank/DDBJ databases">
        <title>Sequencing the genomes of 1000 actinobacteria strains.</title>
        <authorList>
            <person name="Klenk H.-P."/>
        </authorList>
    </citation>
    <scope>NUCLEOTIDE SEQUENCE [LARGE SCALE GENOMIC DNA]</scope>
    <source>
        <strain evidence="2 3">DSM 45790</strain>
    </source>
</reference>
<gene>
    <name evidence="2" type="ORF">BJ981_005993</name>
</gene>
<dbReference type="EMBL" id="JACHBR010000002">
    <property type="protein sequence ID" value="MBB5630229.1"/>
    <property type="molecule type" value="Genomic_DNA"/>
</dbReference>
<evidence type="ECO:0008006" key="4">
    <source>
        <dbReference type="Google" id="ProtNLM"/>
    </source>
</evidence>
<sequence length="161" mass="18051">MRRTLAALLAGALLAAFTLFTTPPANADVVNKLWIAYKPTSGGKRYAAAFGGYSITGLDPNRIHPTGKLSLSGFVADVGSPTDDHCTWVLFRIAYYDYEKATPKQTNKGYRSCVPRERVHFAFEHEDVYKLEAKACWVGKYDVILDRTCVDPYQEIFKTYP</sequence>
<dbReference type="Proteomes" id="UP000588112">
    <property type="component" value="Unassembled WGS sequence"/>
</dbReference>